<dbReference type="EMBL" id="JAGHKO010000005">
    <property type="protein sequence ID" value="MBO9202851.1"/>
    <property type="molecule type" value="Genomic_DNA"/>
</dbReference>
<accession>A0ABS3YY48</accession>
<evidence type="ECO:0000313" key="1">
    <source>
        <dbReference type="EMBL" id="MBO9202851.1"/>
    </source>
</evidence>
<dbReference type="PROSITE" id="PS51257">
    <property type="entry name" value="PROKAR_LIPOPROTEIN"/>
    <property type="match status" value="1"/>
</dbReference>
<evidence type="ECO:0000313" key="2">
    <source>
        <dbReference type="Proteomes" id="UP000677244"/>
    </source>
</evidence>
<gene>
    <name evidence="1" type="ORF">J7I42_21355</name>
</gene>
<keyword evidence="2" id="KW-1185">Reference proteome</keyword>
<protein>
    <recommendedName>
        <fullName evidence="3">DUF4843 domain-containing protein</fullName>
    </recommendedName>
</protein>
<dbReference type="Proteomes" id="UP000677244">
    <property type="component" value="Unassembled WGS sequence"/>
</dbReference>
<proteinExistence type="predicted"/>
<sequence>MKYLKYSTIASLLFLVLMACEKRDYPKGLSEYDHHYYSVFVPNTNDTVNSKTRTDLIKLPVQFYSAFTRNYDAVTKYVVSNAAYNTTAYKPAVSGVDYNVVDKNGNVIPSSDTTYTIVFPQAIQAMDTIYIKLLGNTTPGLRRFEVQILDNITDQYEVDNFSSAYKKPVKIN</sequence>
<organism evidence="1 2">
    <name type="scientific">Niastella soli</name>
    <dbReference type="NCBI Taxonomy" id="2821487"/>
    <lineage>
        <taxon>Bacteria</taxon>
        <taxon>Pseudomonadati</taxon>
        <taxon>Bacteroidota</taxon>
        <taxon>Chitinophagia</taxon>
        <taxon>Chitinophagales</taxon>
        <taxon>Chitinophagaceae</taxon>
        <taxon>Niastella</taxon>
    </lineage>
</organism>
<comment type="caution">
    <text evidence="1">The sequence shown here is derived from an EMBL/GenBank/DDBJ whole genome shotgun (WGS) entry which is preliminary data.</text>
</comment>
<name>A0ABS3YY48_9BACT</name>
<dbReference type="RefSeq" id="WP_209140904.1">
    <property type="nucleotide sequence ID" value="NZ_JAGHKO010000005.1"/>
</dbReference>
<evidence type="ECO:0008006" key="3">
    <source>
        <dbReference type="Google" id="ProtNLM"/>
    </source>
</evidence>
<reference evidence="1 2" key="1">
    <citation type="submission" date="2021-03" db="EMBL/GenBank/DDBJ databases">
        <title>Assistant Professor.</title>
        <authorList>
            <person name="Huq M.A."/>
        </authorList>
    </citation>
    <scope>NUCLEOTIDE SEQUENCE [LARGE SCALE GENOMIC DNA]</scope>
    <source>
        <strain evidence="1 2">MAH-29</strain>
    </source>
</reference>